<dbReference type="Pfam" id="PF20684">
    <property type="entry name" value="Fung_rhodopsin"/>
    <property type="match status" value="1"/>
</dbReference>
<sequence length="325" mass="36532">MFRTEPPGRGPSSRAQIIMALTWSFWTFAILSVCLRFYIGFKCRQRVALDDWVMLVALACHTLFQTFLTLAYVTGVETMTMKEIIAMSKWQWGTVPVNLLANTVSRASIAIMLVQIFGVHKWFRRAIITVTTAVTTLGFINFLFVFFQTRPFQASWDIRIVPEWRLPPLAHYILTFILCALSDFMYAFFPIIFIWRLKLATRKKVGLIFVMTGSFITMVAAIGRVVIIRYTLTGGAESALDSDRIYVLFGISNLLASVEVSLVIILGSLPKLKAATKLRSFQAISSSFNSLIGRLRTGAQSDGPPSATNYGRAESDIELCSSHRH</sequence>
<organism evidence="8 9">
    <name type="scientific">Metarhizium guizhouense (strain ARSEF 977)</name>
    <dbReference type="NCBI Taxonomy" id="1276136"/>
    <lineage>
        <taxon>Eukaryota</taxon>
        <taxon>Fungi</taxon>
        <taxon>Dikarya</taxon>
        <taxon>Ascomycota</taxon>
        <taxon>Pezizomycotina</taxon>
        <taxon>Sordariomycetes</taxon>
        <taxon>Hypocreomycetidae</taxon>
        <taxon>Hypocreales</taxon>
        <taxon>Clavicipitaceae</taxon>
        <taxon>Metarhizium</taxon>
    </lineage>
</organism>
<gene>
    <name evidence="8" type="ORF">MGU_09030</name>
</gene>
<feature type="transmembrane region" description="Helical" evidence="6">
    <location>
        <begin position="126"/>
        <end position="149"/>
    </location>
</feature>
<comment type="similarity">
    <text evidence="5">Belongs to the SAT4 family.</text>
</comment>
<evidence type="ECO:0000259" key="7">
    <source>
        <dbReference type="Pfam" id="PF20684"/>
    </source>
</evidence>
<feature type="transmembrane region" description="Helical" evidence="6">
    <location>
        <begin position="53"/>
        <end position="75"/>
    </location>
</feature>
<evidence type="ECO:0000256" key="5">
    <source>
        <dbReference type="ARBA" id="ARBA00038359"/>
    </source>
</evidence>
<name>A0A0B4HW24_METGA</name>
<dbReference type="AlphaFoldDB" id="A0A0B4HW24"/>
<accession>A0A0B4HW24</accession>
<feature type="transmembrane region" description="Helical" evidence="6">
    <location>
        <begin position="20"/>
        <end position="41"/>
    </location>
</feature>
<dbReference type="EMBL" id="AZNH01000054">
    <property type="protein sequence ID" value="KID83749.1"/>
    <property type="molecule type" value="Genomic_DNA"/>
</dbReference>
<comment type="subcellular location">
    <subcellularLocation>
        <location evidence="1">Membrane</location>
        <topology evidence="1">Multi-pass membrane protein</topology>
    </subcellularLocation>
</comment>
<feature type="domain" description="Rhodopsin" evidence="7">
    <location>
        <begin position="35"/>
        <end position="275"/>
    </location>
</feature>
<dbReference type="PANTHER" id="PTHR33048">
    <property type="entry name" value="PTH11-LIKE INTEGRAL MEMBRANE PROTEIN (AFU_ORTHOLOGUE AFUA_5G11245)"/>
    <property type="match status" value="1"/>
</dbReference>
<dbReference type="HOGENOM" id="CLU_028200_3_7_1"/>
<evidence type="ECO:0000256" key="3">
    <source>
        <dbReference type="ARBA" id="ARBA00022989"/>
    </source>
</evidence>
<dbReference type="OrthoDB" id="5429740at2759"/>
<evidence type="ECO:0000313" key="8">
    <source>
        <dbReference type="EMBL" id="KID83749.1"/>
    </source>
</evidence>
<dbReference type="GO" id="GO:0016020">
    <property type="term" value="C:membrane"/>
    <property type="evidence" value="ECO:0007669"/>
    <property type="project" value="UniProtKB-SubCell"/>
</dbReference>
<feature type="transmembrane region" description="Helical" evidence="6">
    <location>
        <begin position="244"/>
        <end position="269"/>
    </location>
</feature>
<evidence type="ECO:0000256" key="1">
    <source>
        <dbReference type="ARBA" id="ARBA00004141"/>
    </source>
</evidence>
<dbReference type="Proteomes" id="UP000031192">
    <property type="component" value="Unassembled WGS sequence"/>
</dbReference>
<feature type="transmembrane region" description="Helical" evidence="6">
    <location>
        <begin position="95"/>
        <end position="114"/>
    </location>
</feature>
<evidence type="ECO:0000256" key="6">
    <source>
        <dbReference type="SAM" id="Phobius"/>
    </source>
</evidence>
<dbReference type="InterPro" id="IPR049326">
    <property type="entry name" value="Rhodopsin_dom_fungi"/>
</dbReference>
<evidence type="ECO:0000256" key="2">
    <source>
        <dbReference type="ARBA" id="ARBA00022692"/>
    </source>
</evidence>
<protein>
    <submittedName>
        <fullName evidence="8">Integral membrane protein</fullName>
    </submittedName>
</protein>
<evidence type="ECO:0000313" key="9">
    <source>
        <dbReference type="Proteomes" id="UP000031192"/>
    </source>
</evidence>
<keyword evidence="9" id="KW-1185">Reference proteome</keyword>
<feature type="transmembrane region" description="Helical" evidence="6">
    <location>
        <begin position="207"/>
        <end position="232"/>
    </location>
</feature>
<dbReference type="InterPro" id="IPR052337">
    <property type="entry name" value="SAT4-like"/>
</dbReference>
<comment type="caution">
    <text evidence="8">The sequence shown here is derived from an EMBL/GenBank/DDBJ whole genome shotgun (WGS) entry which is preliminary data.</text>
</comment>
<dbReference type="PANTHER" id="PTHR33048:SF146">
    <property type="entry name" value="INTEGRAL MEMBRANE PROTEIN"/>
    <property type="match status" value="1"/>
</dbReference>
<reference evidence="8 9" key="1">
    <citation type="journal article" date="2014" name="Proc. Natl. Acad. Sci. U.S.A.">
        <title>Trajectory and genomic determinants of fungal-pathogen speciation and host adaptation.</title>
        <authorList>
            <person name="Hu X."/>
            <person name="Xiao G."/>
            <person name="Zheng P."/>
            <person name="Shang Y."/>
            <person name="Su Y."/>
            <person name="Zhang X."/>
            <person name="Liu X."/>
            <person name="Zhan S."/>
            <person name="St Leger R.J."/>
            <person name="Wang C."/>
        </authorList>
    </citation>
    <scope>NUCLEOTIDE SEQUENCE [LARGE SCALE GENOMIC DNA]</scope>
    <source>
        <strain evidence="8 9">ARSEF 977</strain>
    </source>
</reference>
<evidence type="ECO:0000256" key="4">
    <source>
        <dbReference type="ARBA" id="ARBA00023136"/>
    </source>
</evidence>
<keyword evidence="4 6" id="KW-0472">Membrane</keyword>
<keyword evidence="2 6" id="KW-0812">Transmembrane</keyword>
<proteinExistence type="inferred from homology"/>
<feature type="transmembrane region" description="Helical" evidence="6">
    <location>
        <begin position="169"/>
        <end position="195"/>
    </location>
</feature>
<keyword evidence="3 6" id="KW-1133">Transmembrane helix</keyword>